<reference evidence="2 3" key="1">
    <citation type="submission" date="2017-07" db="EMBL/GenBank/DDBJ databases">
        <title>First draft Genome Sequence of Nocardia cerradoensis isolated from human infection.</title>
        <authorList>
            <person name="Carrasco G."/>
        </authorList>
    </citation>
    <scope>NUCLEOTIDE SEQUENCE [LARGE SCALE GENOMIC DNA]</scope>
    <source>
        <strain evidence="2 3">CNM20130759</strain>
    </source>
</reference>
<dbReference type="SUPFAM" id="SSF100950">
    <property type="entry name" value="NagB/RpiA/CoA transferase-like"/>
    <property type="match status" value="1"/>
</dbReference>
<evidence type="ECO:0000313" key="3">
    <source>
        <dbReference type="Proteomes" id="UP000215506"/>
    </source>
</evidence>
<dbReference type="InterPro" id="IPR037171">
    <property type="entry name" value="NagB/RpiA_transferase-like"/>
</dbReference>
<dbReference type="InterPro" id="IPR003741">
    <property type="entry name" value="LUD_dom"/>
</dbReference>
<comment type="caution">
    <text evidence="2">The sequence shown here is derived from an EMBL/GenBank/DDBJ whole genome shotgun (WGS) entry which is preliminary data.</text>
</comment>
<keyword evidence="3" id="KW-1185">Reference proteome</keyword>
<dbReference type="Pfam" id="PF02589">
    <property type="entry name" value="LUD_dom"/>
    <property type="match status" value="1"/>
</dbReference>
<evidence type="ECO:0000259" key="1">
    <source>
        <dbReference type="Pfam" id="PF02589"/>
    </source>
</evidence>
<sequence length="214" mass="23361">MNARETILRRVREAIGEPAEAVTVPRDYLRTAPGVDPDDRGAILELFEQRLERYGAQVHRTTLAGVAATVDRELRNASARVVLTPPGLPDIWTALWADRSEHRVVTDDPPLTTRELDEVDAVVTTCAAAIAQSGTIVLDGDAGQGRRAPTLVPDCHVCVVHAEQVKTALPEVVPRLDPRRPTTWISGPSATVDIEMTRVQGVHGPRRLIVILVE</sequence>
<dbReference type="Proteomes" id="UP000215506">
    <property type="component" value="Unassembled WGS sequence"/>
</dbReference>
<gene>
    <name evidence="2" type="primary">lutC_2</name>
    <name evidence="2" type="ORF">B7C42_02947</name>
</gene>
<dbReference type="AlphaFoldDB" id="A0A231H865"/>
<feature type="domain" description="LUD" evidence="1">
    <location>
        <begin position="44"/>
        <end position="213"/>
    </location>
</feature>
<dbReference type="PANTHER" id="PTHR43682:SF1">
    <property type="entry name" value="LACTATE UTILIZATION PROTEIN C"/>
    <property type="match status" value="1"/>
</dbReference>
<dbReference type="Gene3D" id="3.40.50.10420">
    <property type="entry name" value="NagB/RpiA/CoA transferase-like"/>
    <property type="match status" value="1"/>
</dbReference>
<dbReference type="RefSeq" id="WP_039784270.1">
    <property type="nucleotide sequence ID" value="NZ_JAAXOR010000002.1"/>
</dbReference>
<accession>A0A231H865</accession>
<protein>
    <submittedName>
        <fullName evidence="2">Lactate utilization protein C</fullName>
    </submittedName>
</protein>
<name>A0A231H865_9NOCA</name>
<dbReference type="PANTHER" id="PTHR43682">
    <property type="entry name" value="LACTATE UTILIZATION PROTEIN C"/>
    <property type="match status" value="1"/>
</dbReference>
<dbReference type="InterPro" id="IPR024185">
    <property type="entry name" value="FTHF_cligase-like_sf"/>
</dbReference>
<proteinExistence type="predicted"/>
<evidence type="ECO:0000313" key="2">
    <source>
        <dbReference type="EMBL" id="OXR44990.1"/>
    </source>
</evidence>
<dbReference type="EMBL" id="NGAF01000005">
    <property type="protein sequence ID" value="OXR44990.1"/>
    <property type="molecule type" value="Genomic_DNA"/>
</dbReference>
<organism evidence="2 3">
    <name type="scientific">Nocardia cerradoensis</name>
    <dbReference type="NCBI Taxonomy" id="85688"/>
    <lineage>
        <taxon>Bacteria</taxon>
        <taxon>Bacillati</taxon>
        <taxon>Actinomycetota</taxon>
        <taxon>Actinomycetes</taxon>
        <taxon>Mycobacteriales</taxon>
        <taxon>Nocardiaceae</taxon>
        <taxon>Nocardia</taxon>
    </lineage>
</organism>